<sequence length="563" mass="66649">MIREWIIFLIFTLNFSASALVPLESILLGDFEEKYSKESADPFDYLFLQKVELPGKMSEKRDLTIYRGYYEEAINLQKSCREDYQLAYPTPWQEDQVKRSLFATLQYIGLDITIRAIPKYAKYFEFSRDEYTNLVDGLVGNYCSKNLSLISLKQLKRNLFSKFDNENNFKLPDISENSLFPKSVATLATQDDIKEREFSKTLELFKTFCSWGGDIDNLRLMVPLIKSPIIYAQLIRQLTNEKLEWNKNSRNVFKIKNSSTVQVLCEGLICRKTDANEFYKKFPTSVGHKSYDDDLSRLYCKEVRDYEYKIAGQAPKIAKKIKTMSFDEENLLISQFIALQTGMPALFIRANNYSRGKEFLRASVDKSWDQWAMNQIDKFKGEVYYEEPLSVELVDRALYYRNFLPDFKVHFDVNLGELDRTNQIVGKLSTKFNLNFSRKFIRWARNEWINLDPRDQKRKDELFHKMKLRIEPVVENIRSKFPYPPWDGRLDIIIRDEILEQISKYRGNHFDQDEAGMINIPVYINFAPYALKYLRYEYNVEQNQKKSKRDEKLFKLNSMEVKK</sequence>
<evidence type="ECO:0000313" key="2">
    <source>
        <dbReference type="Proteomes" id="UP000008963"/>
    </source>
</evidence>
<dbReference type="EMBL" id="FQ312005">
    <property type="protein sequence ID" value="CBW26362.1"/>
    <property type="molecule type" value="Genomic_DNA"/>
</dbReference>
<proteinExistence type="predicted"/>
<dbReference type="KEGG" id="bmx:BMS_1505"/>
<protein>
    <submittedName>
        <fullName evidence="1">Membrane protein</fullName>
    </submittedName>
</protein>
<dbReference type="HOGENOM" id="CLU_483777_0_0_7"/>
<dbReference type="Proteomes" id="UP000008963">
    <property type="component" value="Chromosome"/>
</dbReference>
<organism evidence="1 2">
    <name type="scientific">Halobacteriovorax marinus (strain ATCC BAA-682 / DSM 15412 / SJ)</name>
    <name type="common">Bacteriovorax marinus</name>
    <dbReference type="NCBI Taxonomy" id="862908"/>
    <lineage>
        <taxon>Bacteria</taxon>
        <taxon>Pseudomonadati</taxon>
        <taxon>Bdellovibrionota</taxon>
        <taxon>Bacteriovoracia</taxon>
        <taxon>Bacteriovoracales</taxon>
        <taxon>Halobacteriovoraceae</taxon>
        <taxon>Halobacteriovorax</taxon>
    </lineage>
</organism>
<evidence type="ECO:0000313" key="1">
    <source>
        <dbReference type="EMBL" id="CBW26362.1"/>
    </source>
</evidence>
<dbReference type="STRING" id="862908.BMS_1505"/>
<dbReference type="OrthoDB" id="5287754at2"/>
<accession>E1X0D4</accession>
<reference evidence="2" key="1">
    <citation type="journal article" date="2013" name="ISME J.">
        <title>A small predatory core genome in the divergent marine Bacteriovorax marinus SJ and the terrestrial Bdellovibrio bacteriovorus.</title>
        <authorList>
            <person name="Crossman L.C."/>
            <person name="Chen H."/>
            <person name="Cerdeno-Tarraga A.M."/>
            <person name="Brooks K."/>
            <person name="Quail M.A."/>
            <person name="Pineiro S.A."/>
            <person name="Hobley L."/>
            <person name="Sockett R.E."/>
            <person name="Bentley S.D."/>
            <person name="Parkhill J."/>
            <person name="Williams H.N."/>
            <person name="Stine O.C."/>
        </authorList>
    </citation>
    <scope>NUCLEOTIDE SEQUENCE [LARGE SCALE GENOMIC DNA]</scope>
    <source>
        <strain evidence="2">ATCC BAA-682 / DSM 15412 / SJ</strain>
    </source>
</reference>
<name>E1X0D4_HALMS</name>
<dbReference type="RefSeq" id="WP_014244145.1">
    <property type="nucleotide sequence ID" value="NC_016620.1"/>
</dbReference>
<keyword evidence="2" id="KW-1185">Reference proteome</keyword>
<dbReference type="PATRIC" id="fig|862908.3.peg.1434"/>
<gene>
    <name evidence="1" type="ordered locus">BMS_1505</name>
</gene>
<dbReference type="AlphaFoldDB" id="E1X0D4"/>